<dbReference type="InterPro" id="IPR033756">
    <property type="entry name" value="YlxH/NBP35"/>
</dbReference>
<dbReference type="CDD" id="cd02037">
    <property type="entry name" value="Mrp_NBP35"/>
    <property type="match status" value="1"/>
</dbReference>
<feature type="binding site" evidence="8">
    <location>
        <begin position="105"/>
        <end position="112"/>
    </location>
    <ligand>
        <name>ATP</name>
        <dbReference type="ChEBI" id="CHEBI:30616"/>
    </ligand>
</feature>
<evidence type="ECO:0000256" key="2">
    <source>
        <dbReference type="ARBA" id="ARBA00008205"/>
    </source>
</evidence>
<dbReference type="STRING" id="1524460.IX84_29490"/>
<dbReference type="Pfam" id="PF10609">
    <property type="entry name" value="ParA"/>
    <property type="match status" value="1"/>
</dbReference>
<dbReference type="InterPro" id="IPR034904">
    <property type="entry name" value="FSCA_dom_sf"/>
</dbReference>
<name>A0A098RZ70_9BACT</name>
<keyword evidence="11" id="KW-1185">Reference proteome</keyword>
<keyword evidence="6 8" id="KW-0408">Iron</keyword>
<evidence type="ECO:0000256" key="1">
    <source>
        <dbReference type="ARBA" id="ARBA00007352"/>
    </source>
</evidence>
<dbReference type="Pfam" id="PF01883">
    <property type="entry name" value="FeS_assembly_P"/>
    <property type="match status" value="1"/>
</dbReference>
<dbReference type="SUPFAM" id="SSF52540">
    <property type="entry name" value="P-loop containing nucleoside triphosphate hydrolases"/>
    <property type="match status" value="1"/>
</dbReference>
<dbReference type="HAMAP" id="MF_02040">
    <property type="entry name" value="Mrp_NBP35"/>
    <property type="match status" value="1"/>
</dbReference>
<dbReference type="InterPro" id="IPR000808">
    <property type="entry name" value="Mrp-like_CS"/>
</dbReference>
<evidence type="ECO:0000256" key="3">
    <source>
        <dbReference type="ARBA" id="ARBA00022723"/>
    </source>
</evidence>
<reference evidence="10 11" key="1">
    <citation type="journal article" date="2014" name="Int. J. Syst. Evol. Microbiol.">
        <title>Phaeodactylibacter xiamenensis gen. nov., sp. nov., a member of the family Saprospiraceae isolated from the marine alga Phaeodactylum tricornutum.</title>
        <authorList>
            <person name="Chen Z.Jr."/>
            <person name="Lei X."/>
            <person name="Lai Q."/>
            <person name="Li Y."/>
            <person name="Zhang B."/>
            <person name="Zhang J."/>
            <person name="Zhang H."/>
            <person name="Yang L."/>
            <person name="Zheng W."/>
            <person name="Tian Y."/>
            <person name="Yu Z."/>
            <person name="Xu H.Jr."/>
            <person name="Zheng T."/>
        </authorList>
    </citation>
    <scope>NUCLEOTIDE SEQUENCE [LARGE SCALE GENOMIC DNA]</scope>
    <source>
        <strain evidence="10 11">KD52</strain>
    </source>
</reference>
<dbReference type="InterPro" id="IPR002744">
    <property type="entry name" value="MIP18-like"/>
</dbReference>
<evidence type="ECO:0000256" key="5">
    <source>
        <dbReference type="ARBA" id="ARBA00022840"/>
    </source>
</evidence>
<comment type="caution">
    <text evidence="10">The sequence shown here is derived from an EMBL/GenBank/DDBJ whole genome shotgun (WGS) entry which is preliminary data.</text>
</comment>
<feature type="domain" description="MIP18 family-like" evidence="9">
    <location>
        <begin position="5"/>
        <end position="76"/>
    </location>
</feature>
<dbReference type="RefSeq" id="WP_044229260.1">
    <property type="nucleotide sequence ID" value="NZ_JBKAGJ010000011.1"/>
</dbReference>
<keyword evidence="4 8" id="KW-0547">Nucleotide-binding</keyword>
<dbReference type="InterPro" id="IPR027417">
    <property type="entry name" value="P-loop_NTPase"/>
</dbReference>
<dbReference type="InterPro" id="IPR019591">
    <property type="entry name" value="Mrp/NBP35_ATP-bd"/>
</dbReference>
<dbReference type="GO" id="GO:0016226">
    <property type="term" value="P:iron-sulfur cluster assembly"/>
    <property type="evidence" value="ECO:0007669"/>
    <property type="project" value="InterPro"/>
</dbReference>
<evidence type="ECO:0000313" key="11">
    <source>
        <dbReference type="Proteomes" id="UP000029736"/>
    </source>
</evidence>
<evidence type="ECO:0000256" key="6">
    <source>
        <dbReference type="ARBA" id="ARBA00023004"/>
    </source>
</evidence>
<dbReference type="SUPFAM" id="SSF117916">
    <property type="entry name" value="Fe-S cluster assembly (FSCA) domain-like"/>
    <property type="match status" value="1"/>
</dbReference>
<dbReference type="Gene3D" id="3.30.300.130">
    <property type="entry name" value="Fe-S cluster assembly (FSCA)"/>
    <property type="match status" value="1"/>
</dbReference>
<dbReference type="PANTHER" id="PTHR42961:SF2">
    <property type="entry name" value="IRON-SULFUR PROTEIN NUBPL"/>
    <property type="match status" value="1"/>
</dbReference>
<comment type="similarity">
    <text evidence="1">In the N-terminal section; belongs to the MIP18 family.</text>
</comment>
<organism evidence="10 11">
    <name type="scientific">Phaeodactylibacter xiamenensis</name>
    <dbReference type="NCBI Taxonomy" id="1524460"/>
    <lineage>
        <taxon>Bacteria</taxon>
        <taxon>Pseudomonadati</taxon>
        <taxon>Bacteroidota</taxon>
        <taxon>Saprospiria</taxon>
        <taxon>Saprospirales</taxon>
        <taxon>Haliscomenobacteraceae</taxon>
        <taxon>Phaeodactylibacter</taxon>
    </lineage>
</organism>
<dbReference type="EMBL" id="JPOS01000092">
    <property type="protein sequence ID" value="KGE85205.1"/>
    <property type="molecule type" value="Genomic_DNA"/>
</dbReference>
<evidence type="ECO:0000256" key="7">
    <source>
        <dbReference type="ARBA" id="ARBA00023014"/>
    </source>
</evidence>
<evidence type="ECO:0000256" key="8">
    <source>
        <dbReference type="HAMAP-Rule" id="MF_02040"/>
    </source>
</evidence>
<dbReference type="FunFam" id="3.40.50.300:FF:001119">
    <property type="entry name" value="Iron-sulfur cluster carrier protein"/>
    <property type="match status" value="1"/>
</dbReference>
<dbReference type="PANTHER" id="PTHR42961">
    <property type="entry name" value="IRON-SULFUR PROTEIN NUBPL"/>
    <property type="match status" value="1"/>
</dbReference>
<keyword evidence="3 8" id="KW-0479">Metal-binding</keyword>
<comment type="similarity">
    <text evidence="8">Belongs to the Mrp/NBP35 ATP-binding proteins family.</text>
</comment>
<gene>
    <name evidence="10" type="ORF">IX84_29490</name>
</gene>
<keyword evidence="5 8" id="KW-0067">ATP-binding</keyword>
<evidence type="ECO:0000313" key="10">
    <source>
        <dbReference type="EMBL" id="KGE85205.1"/>
    </source>
</evidence>
<dbReference type="OrthoDB" id="9809679at2"/>
<dbReference type="GO" id="GO:0140663">
    <property type="term" value="F:ATP-dependent FeS chaperone activity"/>
    <property type="evidence" value="ECO:0007669"/>
    <property type="project" value="InterPro"/>
</dbReference>
<sequence>MSFDKTKIVKALTKVTDPNSGQDIITMNMVRDLEIDGNNINFSLELPSLDSRNKSDMNFACMQAVQEVYPEANVNVHMISAAPGVQQQPNSPVSHIKNIIAVGSGKGGVGKSTISVNLALGLKQLGAKVGLIDADLYGPSIPTMLGLQGQRPQVKQIYDQPKIMPLEAYGMPVMSIGFIIEPEQAVVLRGPRLSGIIKQFFNDTVWPPLDYLIVDLPPGTGDIQLSLVQTVPVTGAILVTTPQEVAIADAIKAMNMFLLPSVNVPILGVVENMSWFTPAELPDNKYFLFGEGGGKRLAKESNSVLLGQVPIVQGIREGGDEGKPVVLRDVPHATEAMQLVAKNAARQIAIRNETKDPTRIVKMNN</sequence>
<dbReference type="AlphaFoldDB" id="A0A098RZ70"/>
<dbReference type="InterPro" id="IPR044304">
    <property type="entry name" value="NUBPL-like"/>
</dbReference>
<comment type="subunit">
    <text evidence="8">Homodimer.</text>
</comment>
<dbReference type="GO" id="GO:0016887">
    <property type="term" value="F:ATP hydrolysis activity"/>
    <property type="evidence" value="ECO:0007669"/>
    <property type="project" value="UniProtKB-UniRule"/>
</dbReference>
<evidence type="ECO:0000259" key="9">
    <source>
        <dbReference type="Pfam" id="PF01883"/>
    </source>
</evidence>
<proteinExistence type="inferred from homology"/>
<accession>A0A098RZ70</accession>
<comment type="similarity">
    <text evidence="2">In the C-terminal section; belongs to the Mrp/NBP35 ATP-binding proteins family.</text>
</comment>
<keyword evidence="8" id="KW-0378">Hydrolase</keyword>
<evidence type="ECO:0000256" key="4">
    <source>
        <dbReference type="ARBA" id="ARBA00022741"/>
    </source>
</evidence>
<dbReference type="GO" id="GO:0051539">
    <property type="term" value="F:4 iron, 4 sulfur cluster binding"/>
    <property type="evidence" value="ECO:0007669"/>
    <property type="project" value="TreeGrafter"/>
</dbReference>
<dbReference type="GO" id="GO:0005524">
    <property type="term" value="F:ATP binding"/>
    <property type="evidence" value="ECO:0007669"/>
    <property type="project" value="UniProtKB-UniRule"/>
</dbReference>
<dbReference type="Gene3D" id="3.40.50.300">
    <property type="entry name" value="P-loop containing nucleotide triphosphate hydrolases"/>
    <property type="match status" value="1"/>
</dbReference>
<comment type="function">
    <text evidence="8">Binds and transfers iron-sulfur (Fe-S) clusters to target apoproteins. Can hydrolyze ATP.</text>
</comment>
<keyword evidence="7 8" id="KW-0411">Iron-sulfur</keyword>
<dbReference type="PROSITE" id="PS01215">
    <property type="entry name" value="MRP"/>
    <property type="match status" value="1"/>
</dbReference>
<dbReference type="Proteomes" id="UP000029736">
    <property type="component" value="Unassembled WGS sequence"/>
</dbReference>
<dbReference type="GO" id="GO:0046872">
    <property type="term" value="F:metal ion binding"/>
    <property type="evidence" value="ECO:0007669"/>
    <property type="project" value="UniProtKB-KW"/>
</dbReference>
<protein>
    <recommendedName>
        <fullName evidence="8">Iron-sulfur cluster carrier protein</fullName>
    </recommendedName>
</protein>